<dbReference type="GO" id="GO:0016020">
    <property type="term" value="C:membrane"/>
    <property type="evidence" value="ECO:0007669"/>
    <property type="project" value="UniProtKB-SubCell"/>
</dbReference>
<evidence type="ECO:0000256" key="2">
    <source>
        <dbReference type="ARBA" id="ARBA00022692"/>
    </source>
</evidence>
<gene>
    <name evidence="6" type="ORF">MGAL_10B043851</name>
</gene>
<evidence type="ECO:0000313" key="6">
    <source>
        <dbReference type="EMBL" id="VDI80396.1"/>
    </source>
</evidence>
<keyword evidence="4 5" id="KW-0472">Membrane</keyword>
<evidence type="ECO:0000313" key="7">
    <source>
        <dbReference type="Proteomes" id="UP000596742"/>
    </source>
</evidence>
<keyword evidence="7" id="KW-1185">Reference proteome</keyword>
<dbReference type="PANTHER" id="PTHR24064">
    <property type="entry name" value="SOLUTE CARRIER FAMILY 22 MEMBER"/>
    <property type="match status" value="1"/>
</dbReference>
<evidence type="ECO:0000256" key="1">
    <source>
        <dbReference type="ARBA" id="ARBA00004141"/>
    </source>
</evidence>
<keyword evidence="2 5" id="KW-0812">Transmembrane</keyword>
<feature type="transmembrane region" description="Helical" evidence="5">
    <location>
        <begin position="147"/>
        <end position="168"/>
    </location>
</feature>
<comment type="caution">
    <text evidence="6">The sequence shown here is derived from an EMBL/GenBank/DDBJ whole genome shotgun (WGS) entry which is preliminary data.</text>
</comment>
<proteinExistence type="predicted"/>
<feature type="transmembrane region" description="Helical" evidence="5">
    <location>
        <begin position="74"/>
        <end position="103"/>
    </location>
</feature>
<organism evidence="6 7">
    <name type="scientific">Mytilus galloprovincialis</name>
    <name type="common">Mediterranean mussel</name>
    <dbReference type="NCBI Taxonomy" id="29158"/>
    <lineage>
        <taxon>Eukaryota</taxon>
        <taxon>Metazoa</taxon>
        <taxon>Spiralia</taxon>
        <taxon>Lophotrochozoa</taxon>
        <taxon>Mollusca</taxon>
        <taxon>Bivalvia</taxon>
        <taxon>Autobranchia</taxon>
        <taxon>Pteriomorphia</taxon>
        <taxon>Mytilida</taxon>
        <taxon>Mytiloidea</taxon>
        <taxon>Mytilidae</taxon>
        <taxon>Mytilinae</taxon>
        <taxon>Mytilus</taxon>
    </lineage>
</organism>
<dbReference type="AlphaFoldDB" id="A0A8B6HKI6"/>
<evidence type="ECO:0000256" key="5">
    <source>
        <dbReference type="SAM" id="Phobius"/>
    </source>
</evidence>
<accession>A0A8B6HKI6</accession>
<keyword evidence="3 5" id="KW-1133">Transmembrane helix</keyword>
<reference evidence="6" key="1">
    <citation type="submission" date="2018-11" db="EMBL/GenBank/DDBJ databases">
        <authorList>
            <person name="Alioto T."/>
            <person name="Alioto T."/>
        </authorList>
    </citation>
    <scope>NUCLEOTIDE SEQUENCE</scope>
</reference>
<feature type="transmembrane region" description="Helical" evidence="5">
    <location>
        <begin position="115"/>
        <end position="135"/>
    </location>
</feature>
<comment type="subcellular location">
    <subcellularLocation>
        <location evidence="1">Membrane</location>
        <topology evidence="1">Multi-pass membrane protein</topology>
    </subcellularLocation>
</comment>
<dbReference type="Proteomes" id="UP000596742">
    <property type="component" value="Unassembled WGS sequence"/>
</dbReference>
<protein>
    <submittedName>
        <fullName evidence="6">Uncharacterized protein</fullName>
    </submittedName>
</protein>
<feature type="transmembrane region" description="Helical" evidence="5">
    <location>
        <begin position="174"/>
        <end position="194"/>
    </location>
</feature>
<feature type="transmembrane region" description="Helical" evidence="5">
    <location>
        <begin position="206"/>
        <end position="226"/>
    </location>
</feature>
<dbReference type="EMBL" id="UYJE01010169">
    <property type="protein sequence ID" value="VDI80396.1"/>
    <property type="molecule type" value="Genomic_DNA"/>
</dbReference>
<name>A0A8B6HKI6_MYTGA</name>
<dbReference type="OrthoDB" id="5296287at2759"/>
<evidence type="ECO:0000256" key="4">
    <source>
        <dbReference type="ARBA" id="ARBA00023136"/>
    </source>
</evidence>
<sequence length="245" mass="26882">MFNDDVDLCYACSGSQVRSLDEKYEFQDDEKDREQEDEWVVVLTFSHNYNISIPGQYHMNLVCDDAIKTSHAQIIFYGGVLVGDVSFGILSDKIVVGMVYYGVTMYTGGNIAGNFYFNFFILAIVEIPAKLFVIATINCVGRTKVHCFCMVDGDVACFCTIFTVLYGGDELQPLTLTLAIIGKIGSAVAFALIYGDVVGGKFGQALPLVIFGGCSVFAGLLCLLLLETLTRKLPETVREAKDFAK</sequence>
<evidence type="ECO:0000256" key="3">
    <source>
        <dbReference type="ARBA" id="ARBA00022989"/>
    </source>
</evidence>